<dbReference type="EMBL" id="CAJNOI010000064">
    <property type="protein sequence ID" value="CAF0980564.1"/>
    <property type="molecule type" value="Genomic_DNA"/>
</dbReference>
<evidence type="ECO:0000259" key="1">
    <source>
        <dbReference type="PROSITE" id="PS50181"/>
    </source>
</evidence>
<keyword evidence="4" id="KW-1185">Reference proteome</keyword>
<evidence type="ECO:0000313" key="4">
    <source>
        <dbReference type="Proteomes" id="UP000663832"/>
    </source>
</evidence>
<feature type="domain" description="F-box" evidence="1">
    <location>
        <begin position="20"/>
        <end position="67"/>
    </location>
</feature>
<name>A0A814FFB6_9BILA</name>
<dbReference type="Proteomes" id="UP000663832">
    <property type="component" value="Unassembled WGS sequence"/>
</dbReference>
<dbReference type="PROSITE" id="PS50181">
    <property type="entry name" value="FBOX"/>
    <property type="match status" value="1"/>
</dbReference>
<dbReference type="Proteomes" id="UP000663877">
    <property type="component" value="Unassembled WGS sequence"/>
</dbReference>
<dbReference type="InterPro" id="IPR001810">
    <property type="entry name" value="F-box_dom"/>
</dbReference>
<dbReference type="EMBL" id="CAJNOM010000048">
    <property type="protein sequence ID" value="CAF0915686.1"/>
    <property type="molecule type" value="Genomic_DNA"/>
</dbReference>
<reference evidence="3" key="1">
    <citation type="submission" date="2021-02" db="EMBL/GenBank/DDBJ databases">
        <authorList>
            <person name="Nowell W R."/>
        </authorList>
    </citation>
    <scope>NUCLEOTIDE SEQUENCE</scope>
</reference>
<accession>A0A814FFB6</accession>
<proteinExistence type="predicted"/>
<organism evidence="3 5">
    <name type="scientific">Adineta steineri</name>
    <dbReference type="NCBI Taxonomy" id="433720"/>
    <lineage>
        <taxon>Eukaryota</taxon>
        <taxon>Metazoa</taxon>
        <taxon>Spiralia</taxon>
        <taxon>Gnathifera</taxon>
        <taxon>Rotifera</taxon>
        <taxon>Eurotatoria</taxon>
        <taxon>Bdelloidea</taxon>
        <taxon>Adinetida</taxon>
        <taxon>Adinetidae</taxon>
        <taxon>Adineta</taxon>
    </lineage>
</organism>
<evidence type="ECO:0000313" key="5">
    <source>
        <dbReference type="Proteomes" id="UP000663877"/>
    </source>
</evidence>
<sequence>MGCKKSKQQVNYRQYKTENPTVFEDLSNEVIYELFDYLSYYDITCAFGKLNERLQHLIDTYSHYVNLQQHTKADTQIFPQFHVFLRFII</sequence>
<comment type="caution">
    <text evidence="3">The sequence shown here is derived from an EMBL/GenBank/DDBJ whole genome shotgun (WGS) entry which is preliminary data.</text>
</comment>
<dbReference type="OrthoDB" id="10008269at2759"/>
<evidence type="ECO:0000313" key="3">
    <source>
        <dbReference type="EMBL" id="CAF0980564.1"/>
    </source>
</evidence>
<protein>
    <recommendedName>
        <fullName evidence="1">F-box domain-containing protein</fullName>
    </recommendedName>
</protein>
<evidence type="ECO:0000313" key="2">
    <source>
        <dbReference type="EMBL" id="CAF0915686.1"/>
    </source>
</evidence>
<dbReference type="AlphaFoldDB" id="A0A814FFB6"/>
<gene>
    <name evidence="3" type="ORF">BJG266_LOCUS14843</name>
    <name evidence="2" type="ORF">QVE165_LOCUS10255</name>
</gene>